<dbReference type="RefSeq" id="WP_248167887.1">
    <property type="nucleotide sequence ID" value="NZ_JALNJA010000002.1"/>
</dbReference>
<reference evidence="3" key="1">
    <citation type="submission" date="2022-11" db="EMBL/GenBank/DDBJ databases">
        <title>Corynebacterium sp. isolated from Penguins.</title>
        <authorList>
            <person name="Sedlar K."/>
            <person name="Svec P."/>
        </authorList>
    </citation>
    <scope>NUCLEOTIDE SEQUENCE</scope>
    <source>
        <strain evidence="2">P7003</strain>
        <strain evidence="3">P7374</strain>
    </source>
</reference>
<keyword evidence="5" id="KW-1185">Reference proteome</keyword>
<name>A0A9Q4C6L7_9CORY</name>
<dbReference type="InterPro" id="IPR036702">
    <property type="entry name" value="ComB-like_sf"/>
</dbReference>
<dbReference type="EMBL" id="JAPMKU010000002">
    <property type="protein sequence ID" value="MCX7467924.1"/>
    <property type="molecule type" value="Genomic_DNA"/>
</dbReference>
<evidence type="ECO:0000313" key="3">
    <source>
        <dbReference type="EMBL" id="MCX7467924.1"/>
    </source>
</evidence>
<dbReference type="AlphaFoldDB" id="A0A9Q4C6L7"/>
<dbReference type="GO" id="GO:0000287">
    <property type="term" value="F:magnesium ion binding"/>
    <property type="evidence" value="ECO:0007669"/>
    <property type="project" value="InterPro"/>
</dbReference>
<dbReference type="Pfam" id="PF04029">
    <property type="entry name" value="2-ph_phosp"/>
    <property type="match status" value="1"/>
</dbReference>
<organism evidence="3 4">
    <name type="scientific">Corynebacterium pygosceleis</name>
    <dbReference type="NCBI Taxonomy" id="2800406"/>
    <lineage>
        <taxon>Bacteria</taxon>
        <taxon>Bacillati</taxon>
        <taxon>Actinomycetota</taxon>
        <taxon>Actinomycetes</taxon>
        <taxon>Mycobacteriales</taxon>
        <taxon>Corynebacteriaceae</taxon>
        <taxon>Corynebacterium</taxon>
    </lineage>
</organism>
<evidence type="ECO:0000256" key="1">
    <source>
        <dbReference type="ARBA" id="ARBA00021948"/>
    </source>
</evidence>
<sequence length="257" mass="26487">MSDYFGQTDYAIRMDWGPEGARRCAADVNIIVDVLSFSTSVTVAAERGMAVYPCRWRDDRAEEFAADRGATLAVGRLEAGTAPGVRGISLSPAGLLTAIRVPRIVLPSPNGSTISAILAEHGTEVVAGCLRNATAVGRWAARQVDAGRSVAVIAAGERWRGDGSLRPALEDHLGAGAILGALVTPRHIGVCSPEALAAAGLFAGSQEYLASLLADCVGGRELTAMGFAEDVTVAADLDASAVVPVLADGAFSSLRVV</sequence>
<proteinExistence type="predicted"/>
<protein>
    <recommendedName>
        <fullName evidence="1">Probable 2-phosphosulfolactate phosphatase</fullName>
    </recommendedName>
</protein>
<evidence type="ECO:0000313" key="2">
    <source>
        <dbReference type="EMBL" id="MCX7444713.1"/>
    </source>
</evidence>
<dbReference type="InterPro" id="IPR005238">
    <property type="entry name" value="ComB-like"/>
</dbReference>
<dbReference type="Proteomes" id="UP001071478">
    <property type="component" value="Unassembled WGS sequence"/>
</dbReference>
<evidence type="ECO:0000313" key="4">
    <source>
        <dbReference type="Proteomes" id="UP001071478"/>
    </source>
</evidence>
<dbReference type="EMBL" id="JAPMKV010000003">
    <property type="protein sequence ID" value="MCX7444713.1"/>
    <property type="molecule type" value="Genomic_DNA"/>
</dbReference>
<dbReference type="Proteomes" id="UP001081709">
    <property type="component" value="Unassembled WGS sequence"/>
</dbReference>
<gene>
    <name evidence="2" type="ORF">OS125_05580</name>
    <name evidence="3" type="ORF">OS129_03390</name>
</gene>
<dbReference type="Gene3D" id="3.90.1560.10">
    <property type="entry name" value="ComB-like"/>
    <property type="match status" value="1"/>
</dbReference>
<comment type="caution">
    <text evidence="3">The sequence shown here is derived from an EMBL/GenBank/DDBJ whole genome shotgun (WGS) entry which is preliminary data.</text>
</comment>
<dbReference type="GO" id="GO:0050532">
    <property type="term" value="F:2-phosphosulfolactate phosphatase activity"/>
    <property type="evidence" value="ECO:0007669"/>
    <property type="project" value="InterPro"/>
</dbReference>
<evidence type="ECO:0000313" key="5">
    <source>
        <dbReference type="Proteomes" id="UP001081709"/>
    </source>
</evidence>
<dbReference type="SUPFAM" id="SSF142823">
    <property type="entry name" value="ComB-like"/>
    <property type="match status" value="1"/>
</dbReference>
<accession>A0A9Q4C6L7</accession>